<keyword evidence="2" id="KW-1185">Reference proteome</keyword>
<evidence type="ECO:0000313" key="1">
    <source>
        <dbReference type="EMBL" id="CAG8515855.1"/>
    </source>
</evidence>
<dbReference type="EMBL" id="CAJVPY010001299">
    <property type="protein sequence ID" value="CAG8515855.1"/>
    <property type="molecule type" value="Genomic_DNA"/>
</dbReference>
<comment type="caution">
    <text evidence="1">The sequence shown here is derived from an EMBL/GenBank/DDBJ whole genome shotgun (WGS) entry which is preliminary data.</text>
</comment>
<gene>
    <name evidence="1" type="ORF">DERYTH_LOCUS3620</name>
</gene>
<accession>A0A9N9A3U1</accession>
<dbReference type="AlphaFoldDB" id="A0A9N9A3U1"/>
<proteinExistence type="predicted"/>
<dbReference type="Proteomes" id="UP000789405">
    <property type="component" value="Unassembled WGS sequence"/>
</dbReference>
<reference evidence="1" key="1">
    <citation type="submission" date="2021-06" db="EMBL/GenBank/DDBJ databases">
        <authorList>
            <person name="Kallberg Y."/>
            <person name="Tangrot J."/>
            <person name="Rosling A."/>
        </authorList>
    </citation>
    <scope>NUCLEOTIDE SEQUENCE</scope>
    <source>
        <strain evidence="1">MA453B</strain>
    </source>
</reference>
<organism evidence="1 2">
    <name type="scientific">Dentiscutata erythropus</name>
    <dbReference type="NCBI Taxonomy" id="1348616"/>
    <lineage>
        <taxon>Eukaryota</taxon>
        <taxon>Fungi</taxon>
        <taxon>Fungi incertae sedis</taxon>
        <taxon>Mucoromycota</taxon>
        <taxon>Glomeromycotina</taxon>
        <taxon>Glomeromycetes</taxon>
        <taxon>Diversisporales</taxon>
        <taxon>Gigasporaceae</taxon>
        <taxon>Dentiscutata</taxon>
    </lineage>
</organism>
<sequence>MKKIHYDPESLTSIEQYFKNNELNPKDDQSNSIILIILAHIVALTSITPSTTKAKLQEYLIRRIEDPISNNVISAYMYKYDGAEKNDDIKQYEFDNSMKKVKSIKEETVKVANTNRKTENEEGKTNISKLKVKNLSERLDKEYYQKSANKENKSSKSIVMIKKIKL</sequence>
<name>A0A9N9A3U1_9GLOM</name>
<protein>
    <submittedName>
        <fullName evidence="1">25518_t:CDS:1</fullName>
    </submittedName>
</protein>
<evidence type="ECO:0000313" key="2">
    <source>
        <dbReference type="Proteomes" id="UP000789405"/>
    </source>
</evidence>